<evidence type="ECO:0000256" key="9">
    <source>
        <dbReference type="ARBA" id="ARBA00022605"/>
    </source>
</evidence>
<protein>
    <recommendedName>
        <fullName evidence="5">Argininosuccinate synthase</fullName>
        <ecNumber evidence="4">6.3.4.5</ecNumber>
    </recommendedName>
    <alternativeName>
        <fullName evidence="12">Citrulline--aspartate ligase</fullName>
    </alternativeName>
</protein>
<comment type="catalytic activity">
    <reaction evidence="13">
        <text>L-citrulline + L-aspartate + ATP = 2-(N(omega)-L-arginino)succinate + AMP + diphosphate + H(+)</text>
        <dbReference type="Rhea" id="RHEA:10932"/>
        <dbReference type="ChEBI" id="CHEBI:15378"/>
        <dbReference type="ChEBI" id="CHEBI:29991"/>
        <dbReference type="ChEBI" id="CHEBI:30616"/>
        <dbReference type="ChEBI" id="CHEBI:33019"/>
        <dbReference type="ChEBI" id="CHEBI:57472"/>
        <dbReference type="ChEBI" id="CHEBI:57743"/>
        <dbReference type="ChEBI" id="CHEBI:456215"/>
        <dbReference type="EC" id="6.3.4.5"/>
    </reaction>
</comment>
<evidence type="ECO:0000256" key="13">
    <source>
        <dbReference type="ARBA" id="ARBA00049077"/>
    </source>
</evidence>
<keyword evidence="7" id="KW-0055">Arginine biosynthesis</keyword>
<comment type="pathway">
    <text evidence="1">Amino-acid biosynthesis; L-arginine biosynthesis; L-arginine from L-ornithine and carbamoyl phosphate: step 2/3.</text>
</comment>
<comment type="subunit">
    <text evidence="3">Homotetramer.</text>
</comment>
<keyword evidence="11" id="KW-0067">ATP-binding</keyword>
<evidence type="ECO:0000259" key="15">
    <source>
        <dbReference type="Pfam" id="PF20979"/>
    </source>
</evidence>
<dbReference type="InterPro" id="IPR018223">
    <property type="entry name" value="Arginosuc_synth_CS"/>
</dbReference>
<dbReference type="CDD" id="cd01999">
    <property type="entry name" value="ASS"/>
    <property type="match status" value="1"/>
</dbReference>
<dbReference type="EMBL" id="CADEPI010000074">
    <property type="protein sequence ID" value="CAB3372563.1"/>
    <property type="molecule type" value="Genomic_DNA"/>
</dbReference>
<keyword evidence="17" id="KW-1185">Reference proteome</keyword>
<proteinExistence type="predicted"/>
<dbReference type="NCBIfam" id="TIGR00032">
    <property type="entry name" value="argG"/>
    <property type="match status" value="1"/>
</dbReference>
<dbReference type="OrthoDB" id="1688907at2759"/>
<organism evidence="16 17">
    <name type="scientific">Cloeon dipterum</name>
    <dbReference type="NCBI Taxonomy" id="197152"/>
    <lineage>
        <taxon>Eukaryota</taxon>
        <taxon>Metazoa</taxon>
        <taxon>Ecdysozoa</taxon>
        <taxon>Arthropoda</taxon>
        <taxon>Hexapoda</taxon>
        <taxon>Insecta</taxon>
        <taxon>Pterygota</taxon>
        <taxon>Palaeoptera</taxon>
        <taxon>Ephemeroptera</taxon>
        <taxon>Pisciforma</taxon>
        <taxon>Baetidae</taxon>
        <taxon>Cloeon</taxon>
    </lineage>
</organism>
<comment type="pathway">
    <text evidence="2">Nitrogen metabolism; urea cycle; (N(omega)-L-arginino)succinate from L-aspartate and L-citrulline: step 1/1.</text>
</comment>
<evidence type="ECO:0000256" key="12">
    <source>
        <dbReference type="ARBA" id="ARBA00029916"/>
    </source>
</evidence>
<dbReference type="AlphaFoldDB" id="A0A8S1CLS5"/>
<dbReference type="Pfam" id="PF20979">
    <property type="entry name" value="Arginosuc_syn_C"/>
    <property type="match status" value="1"/>
</dbReference>
<dbReference type="PANTHER" id="PTHR11587:SF2">
    <property type="entry name" value="ARGININOSUCCINATE SYNTHASE"/>
    <property type="match status" value="1"/>
</dbReference>
<evidence type="ECO:0000256" key="7">
    <source>
        <dbReference type="ARBA" id="ARBA00022571"/>
    </source>
</evidence>
<keyword evidence="6" id="KW-0835">Urea cycle</keyword>
<accession>A0A8S1CLS5</accession>
<dbReference type="Gene3D" id="3.40.50.620">
    <property type="entry name" value="HUPs"/>
    <property type="match status" value="1"/>
</dbReference>
<evidence type="ECO:0000256" key="3">
    <source>
        <dbReference type="ARBA" id="ARBA00011881"/>
    </source>
</evidence>
<evidence type="ECO:0000256" key="8">
    <source>
        <dbReference type="ARBA" id="ARBA00022598"/>
    </source>
</evidence>
<dbReference type="InterPro" id="IPR023434">
    <property type="entry name" value="Arginosuc_synth_type_1_subfam"/>
</dbReference>
<feature type="domain" description="Arginosuccinate synthase-like N-terminal" evidence="14">
    <location>
        <begin position="6"/>
        <end position="169"/>
    </location>
</feature>
<dbReference type="InterPro" id="IPR048268">
    <property type="entry name" value="Arginosuc_syn_C"/>
</dbReference>
<keyword evidence="9" id="KW-0028">Amino-acid biosynthesis</keyword>
<dbReference type="FunFam" id="3.90.1260.10:FF:000007">
    <property type="entry name" value="Argininosuccinate synthase"/>
    <property type="match status" value="1"/>
</dbReference>
<dbReference type="GO" id="GO:0000050">
    <property type="term" value="P:urea cycle"/>
    <property type="evidence" value="ECO:0007669"/>
    <property type="project" value="UniProtKB-KW"/>
</dbReference>
<feature type="domain" description="Arginosuccinate synthase C-terminal" evidence="15">
    <location>
        <begin position="178"/>
        <end position="358"/>
    </location>
</feature>
<comment type="caution">
    <text evidence="16">The sequence shown here is derived from an EMBL/GenBank/DDBJ whole genome shotgun (WGS) entry which is preliminary data.</text>
</comment>
<dbReference type="GO" id="GO:0005524">
    <property type="term" value="F:ATP binding"/>
    <property type="evidence" value="ECO:0007669"/>
    <property type="project" value="UniProtKB-KW"/>
</dbReference>
<evidence type="ECO:0000256" key="4">
    <source>
        <dbReference type="ARBA" id="ARBA00012286"/>
    </source>
</evidence>
<name>A0A8S1CLS5_9INSE</name>
<dbReference type="NCBIfam" id="NF001770">
    <property type="entry name" value="PRK00509.1"/>
    <property type="match status" value="1"/>
</dbReference>
<evidence type="ECO:0000256" key="2">
    <source>
        <dbReference type="ARBA" id="ARBA00005154"/>
    </source>
</evidence>
<dbReference type="Proteomes" id="UP000494165">
    <property type="component" value="Unassembled WGS sequence"/>
</dbReference>
<dbReference type="InterPro" id="IPR048267">
    <property type="entry name" value="Arginosuc_syn_N"/>
</dbReference>
<keyword evidence="10" id="KW-0547">Nucleotide-binding</keyword>
<dbReference type="GO" id="GO:0004055">
    <property type="term" value="F:argininosuccinate synthase activity"/>
    <property type="evidence" value="ECO:0007669"/>
    <property type="project" value="UniProtKB-EC"/>
</dbReference>
<evidence type="ECO:0000256" key="5">
    <source>
        <dbReference type="ARBA" id="ARBA00014810"/>
    </source>
</evidence>
<dbReference type="InterPro" id="IPR014729">
    <property type="entry name" value="Rossmann-like_a/b/a_fold"/>
</dbReference>
<evidence type="ECO:0000256" key="1">
    <source>
        <dbReference type="ARBA" id="ARBA00004967"/>
    </source>
</evidence>
<dbReference type="SUPFAM" id="SSF52402">
    <property type="entry name" value="Adenine nucleotide alpha hydrolases-like"/>
    <property type="match status" value="1"/>
</dbReference>
<keyword evidence="8" id="KW-0436">Ligase</keyword>
<evidence type="ECO:0000313" key="16">
    <source>
        <dbReference type="EMBL" id="CAB3372563.1"/>
    </source>
</evidence>
<dbReference type="InterPro" id="IPR024074">
    <property type="entry name" value="AS_cat/multimer_dom_body"/>
</dbReference>
<dbReference type="PROSITE" id="PS00564">
    <property type="entry name" value="ARGININOSUCCIN_SYN_1"/>
    <property type="match status" value="1"/>
</dbReference>
<evidence type="ECO:0000256" key="10">
    <source>
        <dbReference type="ARBA" id="ARBA00022741"/>
    </source>
</evidence>
<dbReference type="GO" id="GO:0006526">
    <property type="term" value="P:L-arginine biosynthetic process"/>
    <property type="evidence" value="ECO:0007669"/>
    <property type="project" value="UniProtKB-KW"/>
</dbReference>
<dbReference type="PROSITE" id="PS00565">
    <property type="entry name" value="ARGININOSUCCIN_SYN_2"/>
    <property type="match status" value="1"/>
</dbReference>
<evidence type="ECO:0000256" key="6">
    <source>
        <dbReference type="ARBA" id="ARBA00022436"/>
    </source>
</evidence>
<dbReference type="GO" id="GO:0000053">
    <property type="term" value="P:argininosuccinate metabolic process"/>
    <property type="evidence" value="ECO:0007669"/>
    <property type="project" value="TreeGrafter"/>
</dbReference>
<dbReference type="InterPro" id="IPR001518">
    <property type="entry name" value="Arginosuc_synth"/>
</dbReference>
<sequence length="378" mass="41270">MPANSVILAYSGGLDTSCILAWLVEKGFQVTAYLADIGQEEDYVAVRKNALLLGAKEIVIDDLKSEFVCEFAWPGVACGLRYEGRYLLGTSLARPVICKGLVRAALERNIGHFAHGATGKGNDQVRFELGCAALAPHLKAIVPWRDAEFTRRFKGRQDLIAYAKAKGFPVPATPAAPYSTDANLLHISYESGMLEDPAVSAPKGIFNMTTDPEDAPDVAQDIEIGFEKGLPTSVKVLPDGAEVSKSPVELFTILNAVAGKHGVGRIDIVENRFIGLKSRGVYESPGMTVLFLAHLDLETFCLDREVLKAMRGLKDSMTDFVYNGFWFSPECNYVRDCLLRGQNDVNGKVKVRLFKGSGILSFCSIPSLRIKFLLSHSS</sequence>
<evidence type="ECO:0000313" key="17">
    <source>
        <dbReference type="Proteomes" id="UP000494165"/>
    </source>
</evidence>
<evidence type="ECO:0000256" key="11">
    <source>
        <dbReference type="ARBA" id="ARBA00022840"/>
    </source>
</evidence>
<dbReference type="PANTHER" id="PTHR11587">
    <property type="entry name" value="ARGININOSUCCINATE SYNTHASE"/>
    <property type="match status" value="1"/>
</dbReference>
<dbReference type="FunFam" id="3.40.50.620:FF:000019">
    <property type="entry name" value="Argininosuccinate synthase"/>
    <property type="match status" value="1"/>
</dbReference>
<gene>
    <name evidence="16" type="ORF">CLODIP_2_CD09512</name>
</gene>
<dbReference type="Pfam" id="PF00764">
    <property type="entry name" value="Arginosuc_synth"/>
    <property type="match status" value="1"/>
</dbReference>
<dbReference type="EC" id="6.3.4.5" evidence="4"/>
<dbReference type="GO" id="GO:0005737">
    <property type="term" value="C:cytoplasm"/>
    <property type="evidence" value="ECO:0007669"/>
    <property type="project" value="TreeGrafter"/>
</dbReference>
<dbReference type="SUPFAM" id="SSF69864">
    <property type="entry name" value="Argininosuccinate synthetase, C-terminal domain"/>
    <property type="match status" value="1"/>
</dbReference>
<evidence type="ECO:0000259" key="14">
    <source>
        <dbReference type="Pfam" id="PF00764"/>
    </source>
</evidence>
<reference evidence="16 17" key="1">
    <citation type="submission" date="2020-04" db="EMBL/GenBank/DDBJ databases">
        <authorList>
            <person name="Alioto T."/>
            <person name="Alioto T."/>
            <person name="Gomez Garrido J."/>
        </authorList>
    </citation>
    <scope>NUCLEOTIDE SEQUENCE [LARGE SCALE GENOMIC DNA]</scope>
</reference>
<dbReference type="Gene3D" id="3.90.1260.10">
    <property type="entry name" value="Argininosuccinate synthetase, chain A, domain 2"/>
    <property type="match status" value="1"/>
</dbReference>